<protein>
    <submittedName>
        <fullName evidence="4">Excalibur calcium-binding domain protein</fullName>
    </submittedName>
</protein>
<comment type="caution">
    <text evidence="4">The sequence shown here is derived from an EMBL/GenBank/DDBJ whole genome shotgun (WGS) entry which is preliminary data.</text>
</comment>
<feature type="compositionally biased region" description="Polar residues" evidence="1">
    <location>
        <begin position="90"/>
        <end position="110"/>
    </location>
</feature>
<dbReference type="Proteomes" id="UP000050517">
    <property type="component" value="Unassembled WGS sequence"/>
</dbReference>
<feature type="transmembrane region" description="Helical" evidence="2">
    <location>
        <begin position="10"/>
        <end position="28"/>
    </location>
</feature>
<dbReference type="PATRIC" id="fig|1544416.3.peg.1922"/>
<evidence type="ECO:0000256" key="1">
    <source>
        <dbReference type="SAM" id="MobiDB-lite"/>
    </source>
</evidence>
<organism evidence="4 5">
    <name type="scientific">Corynebacterium oculi</name>
    <dbReference type="NCBI Taxonomy" id="1544416"/>
    <lineage>
        <taxon>Bacteria</taxon>
        <taxon>Bacillati</taxon>
        <taxon>Actinomycetota</taxon>
        <taxon>Actinomycetes</taxon>
        <taxon>Mycobacteriales</taxon>
        <taxon>Corynebacteriaceae</taxon>
        <taxon>Corynebacterium</taxon>
    </lineage>
</organism>
<accession>A0A0Q0U8C3</accession>
<feature type="compositionally biased region" description="Low complexity" evidence="1">
    <location>
        <begin position="115"/>
        <end position="130"/>
    </location>
</feature>
<keyword evidence="2" id="KW-0812">Transmembrane</keyword>
<reference evidence="4 5" key="1">
    <citation type="submission" date="2015-10" db="EMBL/GenBank/DDBJ databases">
        <title>Corynebacteirum lowii and Corynebacterium oculi species nova, derived from human clinical disease and and emended description of Corynebacterium mastiditis.</title>
        <authorList>
            <person name="Bernard K."/>
            <person name="Pacheco A.L."/>
            <person name="Mcdougall C."/>
            <person name="Burtx T."/>
            <person name="Weibe D."/>
            <person name="Tyler S."/>
            <person name="Olson A.B."/>
            <person name="Cnockaert M."/>
            <person name="Eguchi H."/>
            <person name="Kuwahara T."/>
            <person name="Nakayama-Imaohji H."/>
            <person name="Boudewijins M."/>
            <person name="Van Hoecke F."/>
            <person name="Bernier A.-M."/>
            <person name="Vandamme P."/>
        </authorList>
    </citation>
    <scope>NUCLEOTIDE SEQUENCE [LARGE SCALE GENOMIC DNA]</scope>
    <source>
        <strain evidence="4 5">NML 130210</strain>
    </source>
</reference>
<feature type="domain" description="Excalibur calcium-binding" evidence="3">
    <location>
        <begin position="217"/>
        <end position="253"/>
    </location>
</feature>
<keyword evidence="5" id="KW-1185">Reference proteome</keyword>
<dbReference type="OrthoDB" id="4337778at2"/>
<feature type="transmembrane region" description="Helical" evidence="2">
    <location>
        <begin position="64"/>
        <end position="85"/>
    </location>
</feature>
<evidence type="ECO:0000256" key="2">
    <source>
        <dbReference type="SAM" id="Phobius"/>
    </source>
</evidence>
<keyword evidence="2" id="KW-0472">Membrane</keyword>
<gene>
    <name evidence="4" type="ORF">Cocul_01922</name>
</gene>
<dbReference type="Pfam" id="PF05901">
    <property type="entry name" value="Excalibur"/>
    <property type="match status" value="1"/>
</dbReference>
<sequence>MTQHATWKHVLAWTATAIGGITIISGAFSSHLFLRDLFLGAAILLPGAWWLVSTRSTARSSRRWPLIVILSALLLLFGVLLTPAAEKGDATSQGSGAPYTSTVTITTATPDPSVAKNPPSTAPPSTTKKPTASEDSPDHHNEQRHRARPPCENNDLDQGKSDPQRVNVPPGDPQREQYEEEPEGPRKITYIEETIYEEVIPGGLLESEVLTEPADEHYSSCQEARDAGAAPLYPTSPGYSLALDKDQDGVACEEE</sequence>
<evidence type="ECO:0000313" key="5">
    <source>
        <dbReference type="Proteomes" id="UP000050517"/>
    </source>
</evidence>
<dbReference type="RefSeq" id="WP_055122984.1">
    <property type="nucleotide sequence ID" value="NZ_LKST01000003.1"/>
</dbReference>
<name>A0A0Q0U8C3_9CORY</name>
<dbReference type="AlphaFoldDB" id="A0A0Q0U8C3"/>
<dbReference type="EMBL" id="LKST01000003">
    <property type="protein sequence ID" value="KQB83849.1"/>
    <property type="molecule type" value="Genomic_DNA"/>
</dbReference>
<feature type="transmembrane region" description="Helical" evidence="2">
    <location>
        <begin position="34"/>
        <end position="52"/>
    </location>
</feature>
<dbReference type="SMART" id="SM00894">
    <property type="entry name" value="Excalibur"/>
    <property type="match status" value="1"/>
</dbReference>
<feature type="region of interest" description="Disordered" evidence="1">
    <location>
        <begin position="87"/>
        <end position="186"/>
    </location>
</feature>
<evidence type="ECO:0000313" key="4">
    <source>
        <dbReference type="EMBL" id="KQB83849.1"/>
    </source>
</evidence>
<dbReference type="STRING" id="1544416.Cocul_01922"/>
<dbReference type="InterPro" id="IPR008613">
    <property type="entry name" value="Excalibur_Ca-bd_domain"/>
</dbReference>
<feature type="compositionally biased region" description="Basic and acidic residues" evidence="1">
    <location>
        <begin position="173"/>
        <end position="186"/>
    </location>
</feature>
<proteinExistence type="predicted"/>
<keyword evidence="2" id="KW-1133">Transmembrane helix</keyword>
<evidence type="ECO:0000259" key="3">
    <source>
        <dbReference type="SMART" id="SM00894"/>
    </source>
</evidence>